<protein>
    <recommendedName>
        <fullName evidence="7">Ribosomal RNA small subunit methyltransferase H</fullName>
        <ecNumber evidence="7">2.1.1.199</ecNumber>
    </recommendedName>
    <alternativeName>
        <fullName evidence="7">16S rRNA m(4)C1402 methyltransferase</fullName>
    </alternativeName>
    <alternativeName>
        <fullName evidence="7">rRNA (cytosine-N(4)-)-methyltransferase RsmH</fullName>
    </alternativeName>
</protein>
<keyword evidence="4 7" id="KW-0489">Methyltransferase</keyword>
<feature type="binding site" evidence="7">
    <location>
        <position position="109"/>
    </location>
    <ligand>
        <name>S-adenosyl-L-methionine</name>
        <dbReference type="ChEBI" id="CHEBI:59789"/>
    </ligand>
</feature>
<dbReference type="Gene3D" id="3.40.50.150">
    <property type="entry name" value="Vaccinia Virus protein VP39"/>
    <property type="match status" value="1"/>
</dbReference>
<gene>
    <name evidence="7" type="primary">rsmH</name>
    <name evidence="8" type="ORF">CKO42_00685</name>
</gene>
<comment type="similarity">
    <text evidence="1 7">Belongs to the methyltransferase superfamily. RsmH family.</text>
</comment>
<dbReference type="PANTHER" id="PTHR11265">
    <property type="entry name" value="S-ADENOSYL-METHYLTRANSFERASE MRAW"/>
    <property type="match status" value="1"/>
</dbReference>
<dbReference type="InterPro" id="IPR002903">
    <property type="entry name" value="RsmH"/>
</dbReference>
<dbReference type="PIRSF" id="PIRSF004486">
    <property type="entry name" value="MraW"/>
    <property type="match status" value="1"/>
</dbReference>
<comment type="subcellular location">
    <subcellularLocation>
        <location evidence="7">Cytoplasm</location>
    </subcellularLocation>
</comment>
<dbReference type="RefSeq" id="WP_200236641.1">
    <property type="nucleotide sequence ID" value="NZ_NRRY01000001.1"/>
</dbReference>
<dbReference type="NCBIfam" id="TIGR00006">
    <property type="entry name" value="16S rRNA (cytosine(1402)-N(4))-methyltransferase RsmH"/>
    <property type="match status" value="1"/>
</dbReference>
<feature type="binding site" evidence="7">
    <location>
        <position position="102"/>
    </location>
    <ligand>
        <name>S-adenosyl-L-methionine</name>
        <dbReference type="ChEBI" id="CHEBI:59789"/>
    </ligand>
</feature>
<comment type="caution">
    <text evidence="8">The sequence shown here is derived from an EMBL/GenBank/DDBJ whole genome shotgun (WGS) entry which is preliminary data.</text>
</comment>
<comment type="function">
    <text evidence="7">Specifically methylates the N4 position of cytidine in position 1402 (C1402) of 16S rRNA.</text>
</comment>
<dbReference type="PANTHER" id="PTHR11265:SF0">
    <property type="entry name" value="12S RRNA N4-METHYLCYTIDINE METHYLTRANSFERASE"/>
    <property type="match status" value="1"/>
</dbReference>
<dbReference type="AlphaFoldDB" id="A0A9X0W569"/>
<dbReference type="InterPro" id="IPR023397">
    <property type="entry name" value="SAM-dep_MeTrfase_MraW_recog"/>
</dbReference>
<evidence type="ECO:0000256" key="6">
    <source>
        <dbReference type="ARBA" id="ARBA00022691"/>
    </source>
</evidence>
<evidence type="ECO:0000256" key="2">
    <source>
        <dbReference type="ARBA" id="ARBA00022490"/>
    </source>
</evidence>
<comment type="catalytic activity">
    <reaction evidence="7">
        <text>cytidine(1402) in 16S rRNA + S-adenosyl-L-methionine = N(4)-methylcytidine(1402) in 16S rRNA + S-adenosyl-L-homocysteine + H(+)</text>
        <dbReference type="Rhea" id="RHEA:42928"/>
        <dbReference type="Rhea" id="RHEA-COMP:10286"/>
        <dbReference type="Rhea" id="RHEA-COMP:10287"/>
        <dbReference type="ChEBI" id="CHEBI:15378"/>
        <dbReference type="ChEBI" id="CHEBI:57856"/>
        <dbReference type="ChEBI" id="CHEBI:59789"/>
        <dbReference type="ChEBI" id="CHEBI:74506"/>
        <dbReference type="ChEBI" id="CHEBI:82748"/>
        <dbReference type="EC" id="2.1.1.199"/>
    </reaction>
</comment>
<dbReference type="GO" id="GO:0070475">
    <property type="term" value="P:rRNA base methylation"/>
    <property type="evidence" value="ECO:0007669"/>
    <property type="project" value="UniProtKB-UniRule"/>
</dbReference>
<keyword evidence="5 7" id="KW-0808">Transferase</keyword>
<feature type="binding site" evidence="7">
    <location>
        <position position="80"/>
    </location>
    <ligand>
        <name>S-adenosyl-L-methionine</name>
        <dbReference type="ChEBI" id="CHEBI:59789"/>
    </ligand>
</feature>
<evidence type="ECO:0000256" key="4">
    <source>
        <dbReference type="ARBA" id="ARBA00022603"/>
    </source>
</evidence>
<feature type="binding site" evidence="7">
    <location>
        <position position="54"/>
    </location>
    <ligand>
        <name>S-adenosyl-L-methionine</name>
        <dbReference type="ChEBI" id="CHEBI:59789"/>
    </ligand>
</feature>
<dbReference type="GO" id="GO:0005737">
    <property type="term" value="C:cytoplasm"/>
    <property type="evidence" value="ECO:0007669"/>
    <property type="project" value="UniProtKB-SubCell"/>
</dbReference>
<organism evidence="8 9">
    <name type="scientific">Lamprobacter modestohalophilus</name>
    <dbReference type="NCBI Taxonomy" id="1064514"/>
    <lineage>
        <taxon>Bacteria</taxon>
        <taxon>Pseudomonadati</taxon>
        <taxon>Pseudomonadota</taxon>
        <taxon>Gammaproteobacteria</taxon>
        <taxon>Chromatiales</taxon>
        <taxon>Chromatiaceae</taxon>
        <taxon>Lamprobacter</taxon>
    </lineage>
</organism>
<name>A0A9X0W569_9GAMM</name>
<dbReference type="Proteomes" id="UP001138768">
    <property type="component" value="Unassembled WGS sequence"/>
</dbReference>
<proteinExistence type="inferred from homology"/>
<evidence type="ECO:0000313" key="9">
    <source>
        <dbReference type="Proteomes" id="UP001138768"/>
    </source>
</evidence>
<feature type="binding site" evidence="7">
    <location>
        <begin position="34"/>
        <end position="36"/>
    </location>
    <ligand>
        <name>S-adenosyl-L-methionine</name>
        <dbReference type="ChEBI" id="CHEBI:59789"/>
    </ligand>
</feature>
<dbReference type="SUPFAM" id="SSF53335">
    <property type="entry name" value="S-adenosyl-L-methionine-dependent methyltransferases"/>
    <property type="match status" value="1"/>
</dbReference>
<dbReference type="Pfam" id="PF01795">
    <property type="entry name" value="Methyltransf_5"/>
    <property type="match status" value="1"/>
</dbReference>
<dbReference type="EMBL" id="NRRY01000001">
    <property type="protein sequence ID" value="MBK1616987.1"/>
    <property type="molecule type" value="Genomic_DNA"/>
</dbReference>
<dbReference type="InterPro" id="IPR029063">
    <property type="entry name" value="SAM-dependent_MTases_sf"/>
</dbReference>
<evidence type="ECO:0000256" key="3">
    <source>
        <dbReference type="ARBA" id="ARBA00022552"/>
    </source>
</evidence>
<dbReference type="Gene3D" id="1.10.150.170">
    <property type="entry name" value="Putative methyltransferase TM0872, insert domain"/>
    <property type="match status" value="1"/>
</dbReference>
<accession>A0A9X0W569</accession>
<dbReference type="SUPFAM" id="SSF81799">
    <property type="entry name" value="Putative methyltransferase TM0872, insert domain"/>
    <property type="match status" value="1"/>
</dbReference>
<keyword evidence="9" id="KW-1185">Reference proteome</keyword>
<evidence type="ECO:0000256" key="1">
    <source>
        <dbReference type="ARBA" id="ARBA00010396"/>
    </source>
</evidence>
<keyword evidence="3 7" id="KW-0698">rRNA processing</keyword>
<reference evidence="8 9" key="1">
    <citation type="journal article" date="2020" name="Microorganisms">
        <title>Osmotic Adaptation and Compatible Solute Biosynthesis of Phototrophic Bacteria as Revealed from Genome Analyses.</title>
        <authorList>
            <person name="Imhoff J.F."/>
            <person name="Rahn T."/>
            <person name="Kunzel S."/>
            <person name="Keller A."/>
            <person name="Neulinger S.C."/>
        </authorList>
    </citation>
    <scope>NUCLEOTIDE SEQUENCE [LARGE SCALE GENOMIC DNA]</scope>
    <source>
        <strain evidence="8 9">DSM 25653</strain>
    </source>
</reference>
<dbReference type="HAMAP" id="MF_01007">
    <property type="entry name" value="16SrRNA_methyltr_H"/>
    <property type="match status" value="1"/>
</dbReference>
<evidence type="ECO:0000256" key="7">
    <source>
        <dbReference type="HAMAP-Rule" id="MF_01007"/>
    </source>
</evidence>
<evidence type="ECO:0000313" key="8">
    <source>
        <dbReference type="EMBL" id="MBK1616987.1"/>
    </source>
</evidence>
<evidence type="ECO:0000256" key="5">
    <source>
        <dbReference type="ARBA" id="ARBA00022679"/>
    </source>
</evidence>
<keyword evidence="2 7" id="KW-0963">Cytoplasm</keyword>
<keyword evidence="6 7" id="KW-0949">S-adenosyl-L-methionine</keyword>
<dbReference type="GO" id="GO:0071424">
    <property type="term" value="F:rRNA (cytosine-N4-)-methyltransferase activity"/>
    <property type="evidence" value="ECO:0007669"/>
    <property type="project" value="UniProtKB-UniRule"/>
</dbReference>
<dbReference type="FunFam" id="1.10.150.170:FF:000001">
    <property type="entry name" value="Ribosomal RNA small subunit methyltransferase H"/>
    <property type="match status" value="1"/>
</dbReference>
<dbReference type="EC" id="2.1.1.199" evidence="7"/>
<sequence length="310" mass="33704">MASRGHVPVLLDESMQALAIQTSGFYLDGTFGRGGHARALLARLGPSGRLLAVDRDPEAVAAAATLAEDDTRFEIERARYSQLPELAEARGWSGRVNGILLDLGVSSPQLDQPERGFSFNADAPLDMRMDPSTGQSAADWLATASEQDIARALQELGEERFARRIARAIIAARQQAPISTTGQLAALIERTVPTREPGKHPATRSFQAIRIQINAELDELRSALAGVCDLLASGGRLVVISFHSLEDRLVKRFIRDEAQGASIPKRVPVRDAELCRRLRPIGSATRPSAAEIERNPRARSAVLRIAERLP</sequence>